<dbReference type="Proteomes" id="UP001603418">
    <property type="component" value="Unassembled WGS sequence"/>
</dbReference>
<dbReference type="InterPro" id="IPR013852">
    <property type="entry name" value="Transl_elong_P/YeiP_CS"/>
</dbReference>
<dbReference type="GO" id="GO:0003746">
    <property type="term" value="F:translation elongation factor activity"/>
    <property type="evidence" value="ECO:0007669"/>
    <property type="project" value="UniProtKB-KW"/>
</dbReference>
<dbReference type="Pfam" id="PF01132">
    <property type="entry name" value="EFP"/>
    <property type="match status" value="1"/>
</dbReference>
<dbReference type="HAMAP" id="MF_00141">
    <property type="entry name" value="EF_P"/>
    <property type="match status" value="1"/>
</dbReference>
<keyword evidence="12" id="KW-1185">Reference proteome</keyword>
<dbReference type="InterPro" id="IPR011768">
    <property type="entry name" value="Transl_elongation_fac_P"/>
</dbReference>
<dbReference type="PANTHER" id="PTHR30053">
    <property type="entry name" value="ELONGATION FACTOR P"/>
    <property type="match status" value="1"/>
</dbReference>
<evidence type="ECO:0000256" key="4">
    <source>
        <dbReference type="ARBA" id="ARBA00022490"/>
    </source>
</evidence>
<comment type="caution">
    <text evidence="11">The sequence shown here is derived from an EMBL/GenBank/DDBJ whole genome shotgun (WGS) entry which is preliminary data.</text>
</comment>
<dbReference type="InterPro" id="IPR020599">
    <property type="entry name" value="Transl_elong_fac_P/YeiP"/>
</dbReference>
<dbReference type="EMBL" id="JBICBM010000034">
    <property type="protein sequence ID" value="MFF9887632.1"/>
    <property type="molecule type" value="Genomic_DNA"/>
</dbReference>
<keyword evidence="5 8" id="KW-0251">Elongation factor</keyword>
<feature type="domain" description="Elongation factor P C-terminal" evidence="9">
    <location>
        <begin position="126"/>
        <end position="177"/>
    </location>
</feature>
<dbReference type="Gene3D" id="2.40.50.140">
    <property type="entry name" value="Nucleic acid-binding proteins"/>
    <property type="match status" value="2"/>
</dbReference>
<gene>
    <name evidence="8" type="primary">efp</name>
    <name evidence="11" type="ORF">ACF1HC_39660</name>
</gene>
<dbReference type="NCBIfam" id="NF001810">
    <property type="entry name" value="PRK00529.1"/>
    <property type="match status" value="1"/>
</dbReference>
<sequence length="179" mass="19412">MATLDDFRKGLKLEVDGRPYVVTEFQRRKRPASVRAKLRELGSGEVIEKTFAADGKIELADVEERSMAYICPEGDGFVFMDAATGEQLMVDSAVVGDAAKYLTDGSQVDVTLYKERPLAISISSMVELVIAETGPPTQGDGTKPATLETGAEIKVPLFVATGDKVKVDTHEGLYIARVR</sequence>
<evidence type="ECO:0000256" key="8">
    <source>
        <dbReference type="HAMAP-Rule" id="MF_00141"/>
    </source>
</evidence>
<evidence type="ECO:0000313" key="12">
    <source>
        <dbReference type="Proteomes" id="UP001603418"/>
    </source>
</evidence>
<reference evidence="11 12" key="1">
    <citation type="submission" date="2024-10" db="EMBL/GenBank/DDBJ databases">
        <title>The Natural Products Discovery Center: Release of the First 8490 Sequenced Strains for Exploring Actinobacteria Biosynthetic Diversity.</title>
        <authorList>
            <person name="Kalkreuter E."/>
            <person name="Kautsar S.A."/>
            <person name="Yang D."/>
            <person name="Bader C.D."/>
            <person name="Teijaro C.N."/>
            <person name="Fluegel L."/>
            <person name="Davis C.M."/>
            <person name="Simpson J.R."/>
            <person name="Lauterbach L."/>
            <person name="Steele A.D."/>
            <person name="Gui C."/>
            <person name="Meng S."/>
            <person name="Li G."/>
            <person name="Viehrig K."/>
            <person name="Ye F."/>
            <person name="Su P."/>
            <person name="Kiefer A.F."/>
            <person name="Nichols A."/>
            <person name="Cepeda A.J."/>
            <person name="Yan W."/>
            <person name="Fan B."/>
            <person name="Jiang Y."/>
            <person name="Adhikari A."/>
            <person name="Zheng C.-J."/>
            <person name="Schuster L."/>
            <person name="Cowan T.M."/>
            <person name="Smanski M.J."/>
            <person name="Chevrette M.G."/>
            <person name="De Carvalho L.P.S."/>
            <person name="Shen B."/>
        </authorList>
    </citation>
    <scope>NUCLEOTIDE SEQUENCE [LARGE SCALE GENOMIC DNA]</scope>
    <source>
        <strain evidence="11 12">NPDC013366</strain>
    </source>
</reference>
<evidence type="ECO:0000256" key="6">
    <source>
        <dbReference type="ARBA" id="ARBA00022917"/>
    </source>
</evidence>
<comment type="pathway">
    <text evidence="2 8">Protein biosynthesis; polypeptide chain elongation.</text>
</comment>
<evidence type="ECO:0000259" key="9">
    <source>
        <dbReference type="SMART" id="SM00841"/>
    </source>
</evidence>
<keyword evidence="4 8" id="KW-0963">Cytoplasm</keyword>
<dbReference type="InterPro" id="IPR001059">
    <property type="entry name" value="Transl_elong_P/YeiP_cen"/>
</dbReference>
<evidence type="ECO:0000259" key="10">
    <source>
        <dbReference type="SMART" id="SM01185"/>
    </source>
</evidence>
<evidence type="ECO:0000313" key="11">
    <source>
        <dbReference type="EMBL" id="MFF9887632.1"/>
    </source>
</evidence>
<dbReference type="InterPro" id="IPR008991">
    <property type="entry name" value="Translation_prot_SH3-like_sf"/>
</dbReference>
<evidence type="ECO:0000256" key="5">
    <source>
        <dbReference type="ARBA" id="ARBA00022768"/>
    </source>
</evidence>
<evidence type="ECO:0000256" key="1">
    <source>
        <dbReference type="ARBA" id="ARBA00004496"/>
    </source>
</evidence>
<name>A0ABW6ZAL4_9ACTN</name>
<dbReference type="RefSeq" id="WP_167513359.1">
    <property type="nucleotide sequence ID" value="NZ_JBICBM010000034.1"/>
</dbReference>
<dbReference type="SMART" id="SM00841">
    <property type="entry name" value="Elong-fact-P_C"/>
    <property type="match status" value="1"/>
</dbReference>
<dbReference type="InterPro" id="IPR013185">
    <property type="entry name" value="Transl_elong_KOW-like"/>
</dbReference>
<dbReference type="Pfam" id="PF08207">
    <property type="entry name" value="EFP_N"/>
    <property type="match status" value="1"/>
</dbReference>
<dbReference type="SMART" id="SM01185">
    <property type="entry name" value="EFP"/>
    <property type="match status" value="1"/>
</dbReference>
<comment type="function">
    <text evidence="7 8">Involved in peptide bond synthesis. Stimulates efficient translation and peptide-bond synthesis on native or reconstituted 70S ribosomes in vitro. Probably functions indirectly by altering the affinity of the ribosome for aminoacyl-tRNA, thus increasing their reactivity as acceptors for peptidyl transferase.</text>
</comment>
<comment type="subcellular location">
    <subcellularLocation>
        <location evidence="1 8">Cytoplasm</location>
    </subcellularLocation>
</comment>
<comment type="similarity">
    <text evidence="3 8">Belongs to the elongation factor P family.</text>
</comment>
<keyword evidence="6 8" id="KW-0648">Protein biosynthesis</keyword>
<evidence type="ECO:0000256" key="2">
    <source>
        <dbReference type="ARBA" id="ARBA00004815"/>
    </source>
</evidence>
<dbReference type="InterPro" id="IPR012340">
    <property type="entry name" value="NA-bd_OB-fold"/>
</dbReference>
<dbReference type="SUPFAM" id="SSF50249">
    <property type="entry name" value="Nucleic acid-binding proteins"/>
    <property type="match status" value="2"/>
</dbReference>
<dbReference type="PROSITE" id="PS01275">
    <property type="entry name" value="EFP"/>
    <property type="match status" value="1"/>
</dbReference>
<dbReference type="Pfam" id="PF09285">
    <property type="entry name" value="Elong-fact-P_C"/>
    <property type="match status" value="1"/>
</dbReference>
<dbReference type="InterPro" id="IPR014722">
    <property type="entry name" value="Rib_uL2_dom2"/>
</dbReference>
<dbReference type="PANTHER" id="PTHR30053:SF12">
    <property type="entry name" value="ELONGATION FACTOR P (EF-P) FAMILY PROTEIN"/>
    <property type="match status" value="1"/>
</dbReference>
<protein>
    <recommendedName>
        <fullName evidence="8">Elongation factor P</fullName>
        <shortName evidence="8">EF-P</shortName>
    </recommendedName>
</protein>
<dbReference type="CDD" id="cd05794">
    <property type="entry name" value="S1_EF-P_repeat_2"/>
    <property type="match status" value="1"/>
</dbReference>
<organism evidence="11 12">
    <name type="scientific">Streptomyces eurythermus</name>
    <dbReference type="NCBI Taxonomy" id="42237"/>
    <lineage>
        <taxon>Bacteria</taxon>
        <taxon>Bacillati</taxon>
        <taxon>Actinomycetota</taxon>
        <taxon>Actinomycetes</taxon>
        <taxon>Kitasatosporales</taxon>
        <taxon>Streptomycetaceae</taxon>
        <taxon>Streptomyces</taxon>
    </lineage>
</organism>
<feature type="domain" description="Translation elongation factor P/YeiP central" evidence="10">
    <location>
        <begin position="64"/>
        <end position="118"/>
    </location>
</feature>
<evidence type="ECO:0000256" key="3">
    <source>
        <dbReference type="ARBA" id="ARBA00009479"/>
    </source>
</evidence>
<dbReference type="SUPFAM" id="SSF50104">
    <property type="entry name" value="Translation proteins SH3-like domain"/>
    <property type="match status" value="1"/>
</dbReference>
<dbReference type="Gene3D" id="2.30.30.30">
    <property type="match status" value="1"/>
</dbReference>
<evidence type="ECO:0000256" key="7">
    <source>
        <dbReference type="ARBA" id="ARBA00025469"/>
    </source>
</evidence>
<proteinExistence type="inferred from homology"/>
<dbReference type="InterPro" id="IPR015365">
    <property type="entry name" value="Elong-fact-P_C"/>
</dbReference>
<dbReference type="PIRSF" id="PIRSF005901">
    <property type="entry name" value="EF-P"/>
    <property type="match status" value="1"/>
</dbReference>
<accession>A0ABW6ZAL4</accession>